<dbReference type="Proteomes" id="UP000593892">
    <property type="component" value="Chromosome"/>
</dbReference>
<organism evidence="1 2">
    <name type="scientific">Paludibaculum fermentans</name>
    <dbReference type="NCBI Taxonomy" id="1473598"/>
    <lineage>
        <taxon>Bacteria</taxon>
        <taxon>Pseudomonadati</taxon>
        <taxon>Acidobacteriota</taxon>
        <taxon>Terriglobia</taxon>
        <taxon>Bryobacterales</taxon>
        <taxon>Bryobacteraceae</taxon>
        <taxon>Paludibaculum</taxon>
    </lineage>
</organism>
<dbReference type="AlphaFoldDB" id="A0A7S7NU90"/>
<proteinExistence type="predicted"/>
<dbReference type="EMBL" id="CP063849">
    <property type="protein sequence ID" value="QOY89839.1"/>
    <property type="molecule type" value="Genomic_DNA"/>
</dbReference>
<keyword evidence="2" id="KW-1185">Reference proteome</keyword>
<accession>A0A7S7NU90</accession>
<dbReference type="KEGG" id="pfer:IRI77_07765"/>
<reference evidence="1 2" key="1">
    <citation type="submission" date="2020-10" db="EMBL/GenBank/DDBJ databases">
        <title>Complete genome sequence of Paludibaculum fermentans P105T, a facultatively anaerobic acidobacterium capable of dissimilatory Fe(III) reduction.</title>
        <authorList>
            <person name="Dedysh S.N."/>
            <person name="Beletsky A.V."/>
            <person name="Kulichevskaya I.S."/>
            <person name="Mardanov A.V."/>
            <person name="Ravin N.V."/>
        </authorList>
    </citation>
    <scope>NUCLEOTIDE SEQUENCE [LARGE SCALE GENOMIC DNA]</scope>
    <source>
        <strain evidence="1 2">P105</strain>
    </source>
</reference>
<name>A0A7S7NU90_PALFE</name>
<evidence type="ECO:0000313" key="1">
    <source>
        <dbReference type="EMBL" id="QOY89839.1"/>
    </source>
</evidence>
<sequence length="1190" mass="125474">MQRLWLVLAWTGICSAATWVAPGIVNRTLDSGAHASSALKIRNTGAAAATITLELLPSAAGPADPVTQTLDPGSTLVVANPLRALWSREEAAGAIKVTADQALAITSESVVDLPDGSQVRSGGLVMRYQDTLGPDTAGDLLNFPAPESSSSSLGVAFLLPGSADVVSYNADGAELVRQTVESASAGVVEIPAANLSAPGTETFRFEIQVASGRASAYLQTVDAARNDVVLAAATPEPSGGPRVTYLAPTAGSKVSVRVLNPDDSYSTVITAAFYAPTGGDPLATAKLFVTASKTLSIEDIAVETFGLAPGTPGTIQLSASYPAVIQSRTTSPTGHGSVTLTVPASSDPAQLIALEPAATLGFSSSADGGAATLTLLDAAGQTVASGSVTLDPNSAQETPAAAVFNLDAIPQGAAVLIETTQGAVAAYARMAGTLLQPAQTVAEYVCDAPYIDHFTSSAGFPAPAGSYDLSWSVFNADSVSISGLGPVATTGTAAVDLATSTTYELTATGVCGQSVQQLNVAIGAPRLTALIPAEAKPGQTVRMTVENLATNDAVTGAFLTFPNGTTAVAQVNVEDGVPVFTVPLPRDVGGVSGDYTGAVSVSARLNDDTLTNTVNFTFLKSTYAGDAPADFRQWITSKAAAVRDILNQLHDQPDLAPAIDVLLAGLDPDLAVLQKMADDIAATGSAVLPAFPATAEYPNPQPVTVTRADLETMMSMIHELTPAEPESPEAWKNRLRLAGDAGPCLTDDPRYSVCYGIAQIDSNSLLVKAWNAAGGIVDEIGKFAEKFSKNPYIMAFNRIRRLVGKAEFYCNLYPIYLDSFNARPFPDPVPVGTFREVRNDGTRFYALLKSRWTKEQAVDQIVQVARNFVLDSIINSDKKTSKEGKDAAKEQARIWLDWLYQQSRDEVQRMAKQMGLVQPTREVQVYKCDLKTVQPQGLGRNPLLGRDQRVEPLFESNGSYAYGFWGKEDGGLTYVQLTTFPNHFVELTPNVNAQQHRGVKGGVYGVPIEVGRGVSSLKVTLTRVEERGGTYRTLVETYREFKVTTETRFDYSFATGKSSMTMKVSKNGPSYKIEASVSGSDPVDVQPQGGMQFTAKLRRQRGNRQQLRFSGQASGTSDRGYAGASMYFQNDGSAPSTSPRITYAFPPDILNLSWNITSTGARTASISLGLLGGGRSSNVKLTGTLTLPVP</sequence>
<evidence type="ECO:0000313" key="2">
    <source>
        <dbReference type="Proteomes" id="UP000593892"/>
    </source>
</evidence>
<protein>
    <submittedName>
        <fullName evidence="1">Uncharacterized protein</fullName>
    </submittedName>
</protein>
<dbReference type="RefSeq" id="WP_194451502.1">
    <property type="nucleotide sequence ID" value="NZ_CP063849.1"/>
</dbReference>
<gene>
    <name evidence="1" type="ORF">IRI77_07765</name>
</gene>